<keyword evidence="5 9" id="KW-0028">Amino-acid biosynthesis</keyword>
<dbReference type="Proteomes" id="UP000054908">
    <property type="component" value="Unassembled WGS sequence"/>
</dbReference>
<feature type="binding site" evidence="9">
    <location>
        <position position="342"/>
    </location>
    <ligand>
        <name>3-phosphoshikimate</name>
        <dbReference type="ChEBI" id="CHEBI:145989"/>
    </ligand>
</feature>
<keyword evidence="12" id="KW-1185">Reference proteome</keyword>
<proteinExistence type="inferred from homology"/>
<evidence type="ECO:0000256" key="4">
    <source>
        <dbReference type="ARBA" id="ARBA00022490"/>
    </source>
</evidence>
<dbReference type="InterPro" id="IPR006264">
    <property type="entry name" value="EPSP_synthase"/>
</dbReference>
<dbReference type="InterPro" id="IPR036968">
    <property type="entry name" value="Enolpyruvate_Tfrase_sf"/>
</dbReference>
<feature type="binding site" evidence="9">
    <location>
        <position position="169"/>
    </location>
    <ligand>
        <name>phosphoenolpyruvate</name>
        <dbReference type="ChEBI" id="CHEBI:58702"/>
    </ligand>
</feature>
<dbReference type="PANTHER" id="PTHR21090">
    <property type="entry name" value="AROM/DEHYDROQUINATE SYNTHASE"/>
    <property type="match status" value="1"/>
</dbReference>
<feature type="active site" description="Proton acceptor" evidence="9">
    <location>
        <position position="315"/>
    </location>
</feature>
<evidence type="ECO:0000256" key="8">
    <source>
        <dbReference type="ARBA" id="ARBA00044633"/>
    </source>
</evidence>
<sequence length="436" mass="46545">MLDFVSSPVKGIRGEISVPGDKSISHRSIIFAAIAKGTTTVNGFLEGEDCLATLRAFQGMGVKIEGPTNQRVVIHGVGKYGLKKPKGVIDCGNSGTSMRLLAGLLAAQPFDSELNGDESLQKRPMERVSRPLMQMGAEITTTEGRPPLHIRGGHVLHGITYEMPEASAQVKSCLLLAGMYAQGETRVIEPGLTRDHTERMLTTFSYPIQKSEDAIIINSESECLSTDITVPGDLSSAAFFIVAATLIPGSELLIRNVGINPTRTGIIQILTRMGANISLNNKRLCGEELVADLVVKSASLEGIDIPTALVPLAIDEFPVIFIAAACAKGQTLLHGARELRCKESDRIGAMVEGLQQLGIESQAFEDGLYINGGKLQGGEVNSYHDHRIAMAFAIAGAVAKGPVTIKDCVNVATSFPTFVDTANTIKLAIKEIHDEV</sequence>
<dbReference type="NCBIfam" id="TIGR01356">
    <property type="entry name" value="aroA"/>
    <property type="match status" value="1"/>
</dbReference>
<accession>A0A0W0WEB2</accession>
<evidence type="ECO:0000313" key="12">
    <source>
        <dbReference type="Proteomes" id="UP000054908"/>
    </source>
</evidence>
<organism evidence="11 12">
    <name type="scientific">Legionella maceachernii</name>
    <dbReference type="NCBI Taxonomy" id="466"/>
    <lineage>
        <taxon>Bacteria</taxon>
        <taxon>Pseudomonadati</taxon>
        <taxon>Pseudomonadota</taxon>
        <taxon>Gammaproteobacteria</taxon>
        <taxon>Legionellales</taxon>
        <taxon>Legionellaceae</taxon>
        <taxon>Legionella</taxon>
    </lineage>
</organism>
<dbReference type="EC" id="2.5.1.19" evidence="9"/>
<dbReference type="PROSITE" id="PS00885">
    <property type="entry name" value="EPSP_SYNTHASE_2"/>
    <property type="match status" value="1"/>
</dbReference>
<comment type="caution">
    <text evidence="11">The sequence shown here is derived from an EMBL/GenBank/DDBJ whole genome shotgun (WGS) entry which is preliminary data.</text>
</comment>
<dbReference type="InterPro" id="IPR001986">
    <property type="entry name" value="Enolpyruvate_Tfrase_dom"/>
</dbReference>
<evidence type="ECO:0000256" key="1">
    <source>
        <dbReference type="ARBA" id="ARBA00002174"/>
    </source>
</evidence>
<dbReference type="GO" id="GO:0009073">
    <property type="term" value="P:aromatic amino acid family biosynthetic process"/>
    <property type="evidence" value="ECO:0007669"/>
    <property type="project" value="UniProtKB-KW"/>
</dbReference>
<evidence type="ECO:0000256" key="9">
    <source>
        <dbReference type="HAMAP-Rule" id="MF_00210"/>
    </source>
</evidence>
<feature type="binding site" evidence="9">
    <location>
        <position position="167"/>
    </location>
    <ligand>
        <name>3-phosphoshikimate</name>
        <dbReference type="ChEBI" id="CHEBI:145989"/>
    </ligand>
</feature>
<dbReference type="GO" id="GO:0008652">
    <property type="term" value="P:amino acid biosynthetic process"/>
    <property type="evidence" value="ECO:0007669"/>
    <property type="project" value="UniProtKB-KW"/>
</dbReference>
<dbReference type="InterPro" id="IPR023193">
    <property type="entry name" value="EPSP_synthase_CS"/>
</dbReference>
<keyword evidence="4 9" id="KW-0963">Cytoplasm</keyword>
<feature type="binding site" evidence="9">
    <location>
        <position position="22"/>
    </location>
    <ligand>
        <name>3-phosphoshikimate</name>
        <dbReference type="ChEBI" id="CHEBI:145989"/>
    </ligand>
</feature>
<feature type="binding site" evidence="9">
    <location>
        <position position="346"/>
    </location>
    <ligand>
        <name>phosphoenolpyruvate</name>
        <dbReference type="ChEBI" id="CHEBI:58702"/>
    </ligand>
</feature>
<feature type="binding site" evidence="9">
    <location>
        <position position="169"/>
    </location>
    <ligand>
        <name>3-phosphoshikimate</name>
        <dbReference type="ChEBI" id="CHEBI:145989"/>
    </ligand>
</feature>
<comment type="function">
    <text evidence="1 9">Catalyzes the transfer of the enolpyruvyl moiety of phosphoenolpyruvate (PEP) to the 5-hydroxyl of shikimate-3-phosphate (S3P) to produce enolpyruvyl shikimate-3-phosphate and inorganic phosphate.</text>
</comment>
<dbReference type="PROSITE" id="PS00104">
    <property type="entry name" value="EPSP_SYNTHASE_1"/>
    <property type="match status" value="1"/>
</dbReference>
<feature type="binding site" evidence="9">
    <location>
        <position position="23"/>
    </location>
    <ligand>
        <name>3-phosphoshikimate</name>
        <dbReference type="ChEBI" id="CHEBI:145989"/>
    </ligand>
</feature>
<evidence type="ECO:0000256" key="7">
    <source>
        <dbReference type="ARBA" id="ARBA00023141"/>
    </source>
</evidence>
<comment type="caution">
    <text evidence="9">Lacks conserved residue(s) required for the propagation of feature annotation.</text>
</comment>
<dbReference type="GO" id="GO:0005737">
    <property type="term" value="C:cytoplasm"/>
    <property type="evidence" value="ECO:0007669"/>
    <property type="project" value="UniProtKB-SubCell"/>
</dbReference>
<dbReference type="CDD" id="cd01556">
    <property type="entry name" value="EPSP_synthase"/>
    <property type="match status" value="1"/>
</dbReference>
<feature type="binding site" evidence="9">
    <location>
        <position position="315"/>
    </location>
    <ligand>
        <name>3-phosphoshikimate</name>
        <dbReference type="ChEBI" id="CHEBI:145989"/>
    </ligand>
</feature>
<feature type="binding site" evidence="9">
    <location>
        <position position="22"/>
    </location>
    <ligand>
        <name>phosphoenolpyruvate</name>
        <dbReference type="ChEBI" id="CHEBI:58702"/>
    </ligand>
</feature>
<dbReference type="PIRSF" id="PIRSF000505">
    <property type="entry name" value="EPSPS"/>
    <property type="match status" value="1"/>
</dbReference>
<dbReference type="RefSeq" id="WP_058451320.1">
    <property type="nucleotide sequence ID" value="NZ_CAAAIB010000005.1"/>
</dbReference>
<dbReference type="Gene3D" id="3.65.10.10">
    <property type="entry name" value="Enolpyruvate transferase domain"/>
    <property type="match status" value="2"/>
</dbReference>
<keyword evidence="7 9" id="KW-0057">Aromatic amino acid biosynthesis</keyword>
<dbReference type="SUPFAM" id="SSF55205">
    <property type="entry name" value="EPT/RTPC-like"/>
    <property type="match status" value="1"/>
</dbReference>
<feature type="binding site" evidence="9">
    <location>
        <position position="27"/>
    </location>
    <ligand>
        <name>3-phosphoshikimate</name>
        <dbReference type="ChEBI" id="CHEBI:145989"/>
    </ligand>
</feature>
<dbReference type="InterPro" id="IPR013792">
    <property type="entry name" value="RNA3'P_cycl/enolpyr_Trfase_a/b"/>
</dbReference>
<name>A0A0W0WEB2_9GAMM</name>
<dbReference type="FunFam" id="3.65.10.10:FF:000005">
    <property type="entry name" value="3-phosphoshikimate 1-carboxyvinyltransferase"/>
    <property type="match status" value="1"/>
</dbReference>
<dbReference type="PATRIC" id="fig|466.6.peg.527"/>
<protein>
    <recommendedName>
        <fullName evidence="9">3-phosphoshikimate 1-carboxyvinyltransferase</fullName>
        <ecNumber evidence="9">2.5.1.19</ecNumber>
    </recommendedName>
    <alternativeName>
        <fullName evidence="9">5-enolpyruvylshikimate-3-phosphate synthase</fullName>
        <shortName evidence="9">EPSP synthase</shortName>
        <shortName evidence="9">EPSPS</shortName>
    </alternativeName>
</protein>
<comment type="subunit">
    <text evidence="9">Monomer.</text>
</comment>
<dbReference type="Pfam" id="PF00275">
    <property type="entry name" value="EPSP_synthase"/>
    <property type="match status" value="1"/>
</dbReference>
<evidence type="ECO:0000259" key="10">
    <source>
        <dbReference type="Pfam" id="PF00275"/>
    </source>
</evidence>
<dbReference type="GO" id="GO:0009423">
    <property type="term" value="P:chorismate biosynthetic process"/>
    <property type="evidence" value="ECO:0007669"/>
    <property type="project" value="UniProtKB-UniRule"/>
</dbReference>
<gene>
    <name evidence="9 11" type="primary">aroA</name>
    <name evidence="11" type="ORF">Lmac_0499</name>
</gene>
<dbReference type="FunFam" id="3.65.10.10:FF:000006">
    <property type="entry name" value="3-phosphoshikimate 1-carboxyvinyltransferase"/>
    <property type="match status" value="1"/>
</dbReference>
<dbReference type="HAMAP" id="MF_00210">
    <property type="entry name" value="EPSP_synth"/>
    <property type="match status" value="1"/>
</dbReference>
<evidence type="ECO:0000256" key="6">
    <source>
        <dbReference type="ARBA" id="ARBA00022679"/>
    </source>
</evidence>
<feature type="binding site" evidence="9">
    <location>
        <position position="95"/>
    </location>
    <ligand>
        <name>phosphoenolpyruvate</name>
        <dbReference type="ChEBI" id="CHEBI:58702"/>
    </ligand>
</feature>
<dbReference type="PANTHER" id="PTHR21090:SF5">
    <property type="entry name" value="PENTAFUNCTIONAL AROM POLYPEPTIDE"/>
    <property type="match status" value="1"/>
</dbReference>
<feature type="binding site" evidence="9">
    <location>
        <position position="387"/>
    </location>
    <ligand>
        <name>phosphoenolpyruvate</name>
        <dbReference type="ChEBI" id="CHEBI:58702"/>
    </ligand>
</feature>
<dbReference type="OrthoDB" id="9809920at2"/>
<dbReference type="AlphaFoldDB" id="A0A0W0WEB2"/>
<dbReference type="GO" id="GO:0003866">
    <property type="term" value="F:3-phosphoshikimate 1-carboxyvinyltransferase activity"/>
    <property type="evidence" value="ECO:0007669"/>
    <property type="project" value="UniProtKB-UniRule"/>
</dbReference>
<comment type="subcellular location">
    <subcellularLocation>
        <location evidence="9">Cytoplasm</location>
    </subcellularLocation>
</comment>
<comment type="catalytic activity">
    <reaction evidence="8">
        <text>3-phosphoshikimate + phosphoenolpyruvate = 5-O-(1-carboxyvinyl)-3-phosphoshikimate + phosphate</text>
        <dbReference type="Rhea" id="RHEA:21256"/>
        <dbReference type="ChEBI" id="CHEBI:43474"/>
        <dbReference type="ChEBI" id="CHEBI:57701"/>
        <dbReference type="ChEBI" id="CHEBI:58702"/>
        <dbReference type="ChEBI" id="CHEBI:145989"/>
        <dbReference type="EC" id="2.5.1.19"/>
    </reaction>
    <physiologicalReaction direction="left-to-right" evidence="8">
        <dbReference type="Rhea" id="RHEA:21257"/>
    </physiologicalReaction>
</comment>
<dbReference type="UniPathway" id="UPA00053">
    <property type="reaction ID" value="UER00089"/>
</dbReference>
<evidence type="ECO:0000313" key="11">
    <source>
        <dbReference type="EMBL" id="KTD30683.1"/>
    </source>
</evidence>
<dbReference type="STRING" id="466.Lmac_0499"/>
<feature type="binding site" evidence="9">
    <location>
        <position position="123"/>
    </location>
    <ligand>
        <name>phosphoenolpyruvate</name>
        <dbReference type="ChEBI" id="CHEBI:58702"/>
    </ligand>
</feature>
<evidence type="ECO:0000256" key="2">
    <source>
        <dbReference type="ARBA" id="ARBA00004811"/>
    </source>
</evidence>
<comment type="pathway">
    <text evidence="2 9">Metabolic intermediate biosynthesis; chorismate biosynthesis; chorismate from D-erythrose 4-phosphate and phosphoenolpyruvate: step 6/7.</text>
</comment>
<dbReference type="EMBL" id="LNYL01000010">
    <property type="protein sequence ID" value="KTD30683.1"/>
    <property type="molecule type" value="Genomic_DNA"/>
</dbReference>
<keyword evidence="6 9" id="KW-0808">Transferase</keyword>
<feature type="domain" description="Enolpyruvate transferase" evidence="10">
    <location>
        <begin position="10"/>
        <end position="421"/>
    </location>
</feature>
<reference evidence="11 12" key="1">
    <citation type="submission" date="2015-11" db="EMBL/GenBank/DDBJ databases">
        <title>Genomic analysis of 38 Legionella species identifies large and diverse effector repertoires.</title>
        <authorList>
            <person name="Burstein D."/>
            <person name="Amaro F."/>
            <person name="Zusman T."/>
            <person name="Lifshitz Z."/>
            <person name="Cohen O."/>
            <person name="Gilbert J.A."/>
            <person name="Pupko T."/>
            <person name="Shuman H.A."/>
            <person name="Segal G."/>
        </authorList>
    </citation>
    <scope>NUCLEOTIDE SEQUENCE [LARGE SCALE GENOMIC DNA]</scope>
    <source>
        <strain evidence="11 12">PX-1-G2-E2</strain>
    </source>
</reference>
<evidence type="ECO:0000256" key="5">
    <source>
        <dbReference type="ARBA" id="ARBA00022605"/>
    </source>
</evidence>
<evidence type="ECO:0000256" key="3">
    <source>
        <dbReference type="ARBA" id="ARBA00009948"/>
    </source>
</evidence>
<comment type="similarity">
    <text evidence="3 9">Belongs to the EPSP synthase family.</text>
</comment>